<evidence type="ECO:0000313" key="1">
    <source>
        <dbReference type="EMBL" id="KAJ0031688.1"/>
    </source>
</evidence>
<protein>
    <submittedName>
        <fullName evidence="1">Uncharacterized protein</fullName>
    </submittedName>
</protein>
<name>A0ACC0YBH1_9ROSI</name>
<accession>A0ACC0YBH1</accession>
<comment type="caution">
    <text evidence="1">The sequence shown here is derived from an EMBL/GenBank/DDBJ whole genome shotgun (WGS) entry which is preliminary data.</text>
</comment>
<evidence type="ECO:0000313" key="2">
    <source>
        <dbReference type="Proteomes" id="UP001163603"/>
    </source>
</evidence>
<proteinExistence type="predicted"/>
<gene>
    <name evidence="1" type="ORF">Pint_12820</name>
</gene>
<dbReference type="EMBL" id="CM047743">
    <property type="protein sequence ID" value="KAJ0031688.1"/>
    <property type="molecule type" value="Genomic_DNA"/>
</dbReference>
<keyword evidence="2" id="KW-1185">Reference proteome</keyword>
<reference evidence="2" key="1">
    <citation type="journal article" date="2023" name="G3 (Bethesda)">
        <title>Genome assembly and association tests identify interacting loci associated with vigor, precocity, and sex in interspecific pistachio rootstocks.</title>
        <authorList>
            <person name="Palmer W."/>
            <person name="Jacygrad E."/>
            <person name="Sagayaradj S."/>
            <person name="Cavanaugh K."/>
            <person name="Han R."/>
            <person name="Bertier L."/>
            <person name="Beede B."/>
            <person name="Kafkas S."/>
            <person name="Golino D."/>
            <person name="Preece J."/>
            <person name="Michelmore R."/>
        </authorList>
    </citation>
    <scope>NUCLEOTIDE SEQUENCE [LARGE SCALE GENOMIC DNA]</scope>
</reference>
<dbReference type="Proteomes" id="UP001163603">
    <property type="component" value="Chromosome 8"/>
</dbReference>
<organism evidence="1 2">
    <name type="scientific">Pistacia integerrima</name>
    <dbReference type="NCBI Taxonomy" id="434235"/>
    <lineage>
        <taxon>Eukaryota</taxon>
        <taxon>Viridiplantae</taxon>
        <taxon>Streptophyta</taxon>
        <taxon>Embryophyta</taxon>
        <taxon>Tracheophyta</taxon>
        <taxon>Spermatophyta</taxon>
        <taxon>Magnoliopsida</taxon>
        <taxon>eudicotyledons</taxon>
        <taxon>Gunneridae</taxon>
        <taxon>Pentapetalae</taxon>
        <taxon>rosids</taxon>
        <taxon>malvids</taxon>
        <taxon>Sapindales</taxon>
        <taxon>Anacardiaceae</taxon>
        <taxon>Pistacia</taxon>
    </lineage>
</organism>
<sequence>MSAMWLLAYHILSGLAEAFNVIGQIEFYYSELPKSMSSVASSLAGAGMSAASLVSSLILSIVEDATKRGGKESWVSRNINRGHYDRYFCLLSGLSLLNFAYFLSCCKACGPLKEKAIRCALQ</sequence>